<accession>A0ABQ6LUB1</accession>
<name>A0ABQ6LUB1_9RHOB</name>
<dbReference type="PANTHER" id="PTHR37936:SF3">
    <property type="entry name" value="TRANSPOSASE INSC FOR INSERTION ELEMENT IS2A-RELATED"/>
    <property type="match status" value="1"/>
</dbReference>
<organism evidence="1 2">
    <name type="scientific">Paralimibaculum aggregatum</name>
    <dbReference type="NCBI Taxonomy" id="3036245"/>
    <lineage>
        <taxon>Bacteria</taxon>
        <taxon>Pseudomonadati</taxon>
        <taxon>Pseudomonadota</taxon>
        <taxon>Alphaproteobacteria</taxon>
        <taxon>Rhodobacterales</taxon>
        <taxon>Paracoccaceae</taxon>
        <taxon>Paralimibaculum</taxon>
    </lineage>
</organism>
<proteinExistence type="predicted"/>
<dbReference type="PANTHER" id="PTHR37936">
    <property type="entry name" value="TRANSPOSASE INSC FOR INSERTION ELEMENT IS2A-RELATED"/>
    <property type="match status" value="1"/>
</dbReference>
<dbReference type="EMBL" id="BSYI01000118">
    <property type="protein sequence ID" value="GMG85674.1"/>
    <property type="molecule type" value="Genomic_DNA"/>
</dbReference>
<evidence type="ECO:0008006" key="3">
    <source>
        <dbReference type="Google" id="ProtNLM"/>
    </source>
</evidence>
<gene>
    <name evidence="1" type="ORF">LNKW23_49030</name>
</gene>
<dbReference type="Pfam" id="PF01527">
    <property type="entry name" value="HTH_Tnp_1"/>
    <property type="match status" value="1"/>
</dbReference>
<keyword evidence="2" id="KW-1185">Reference proteome</keyword>
<dbReference type="InterPro" id="IPR002514">
    <property type="entry name" value="Transposase_8"/>
</dbReference>
<dbReference type="Proteomes" id="UP001239909">
    <property type="component" value="Unassembled WGS sequence"/>
</dbReference>
<evidence type="ECO:0000313" key="2">
    <source>
        <dbReference type="Proteomes" id="UP001239909"/>
    </source>
</evidence>
<evidence type="ECO:0000313" key="1">
    <source>
        <dbReference type="EMBL" id="GMG85674.1"/>
    </source>
</evidence>
<sequence length="100" mass="10567">MESFAPGARVNEVARRHGLTPQHLSTWRSLARKGKLALPEAPETEPAFSVLKIDDGPALVGKGSIEIEAGGVVLRLASDTPATRIAEIAAALGEKRCPSR</sequence>
<comment type="caution">
    <text evidence="1">The sequence shown here is derived from an EMBL/GenBank/DDBJ whole genome shotgun (WGS) entry which is preliminary data.</text>
</comment>
<reference evidence="1 2" key="1">
    <citation type="submission" date="2023-04" db="EMBL/GenBank/DDBJ databases">
        <title>Marinoamorphus aggregata gen. nov., sp. Nov., isolate from tissue of brittle star Ophioplocus japonicus.</title>
        <authorList>
            <person name="Kawano K."/>
            <person name="Sawayama S."/>
            <person name="Nakagawa S."/>
        </authorList>
    </citation>
    <scope>NUCLEOTIDE SEQUENCE [LARGE SCALE GENOMIC DNA]</scope>
    <source>
        <strain evidence="1 2">NKW23</strain>
    </source>
</reference>
<protein>
    <recommendedName>
        <fullName evidence="3">Transposase</fullName>
    </recommendedName>
</protein>